<proteinExistence type="predicted"/>
<dbReference type="RefSeq" id="WP_274260851.1">
    <property type="nucleotide sequence ID" value="NZ_CP117884.1"/>
</dbReference>
<dbReference type="Pfam" id="PF01297">
    <property type="entry name" value="ZnuA"/>
    <property type="match status" value="1"/>
</dbReference>
<dbReference type="PROSITE" id="PS51257">
    <property type="entry name" value="PROKAR_LIPOPROTEIN"/>
    <property type="match status" value="1"/>
</dbReference>
<feature type="signal peptide" evidence="5">
    <location>
        <begin position="1"/>
        <end position="22"/>
    </location>
</feature>
<keyword evidence="7" id="KW-1185">Reference proteome</keyword>
<reference evidence="6 7" key="1">
    <citation type="submission" date="2023-02" db="EMBL/GenBank/DDBJ databases">
        <title>Genome sequence of Lacticaseibacillus sp. KACC 23028.</title>
        <authorList>
            <person name="Kim S."/>
            <person name="Heo J."/>
            <person name="Kwon S.-W."/>
        </authorList>
    </citation>
    <scope>NUCLEOTIDE SEQUENCE [LARGE SCALE GENOMIC DNA]</scope>
    <source>
        <strain evidence="6 7">KACC 23028</strain>
    </source>
</reference>
<dbReference type="Proteomes" id="UP001220377">
    <property type="component" value="Chromosome"/>
</dbReference>
<keyword evidence="3" id="KW-0479">Metal-binding</keyword>
<dbReference type="PANTHER" id="PTHR42953:SF1">
    <property type="entry name" value="METAL-BINDING PROTEIN HI_0362-RELATED"/>
    <property type="match status" value="1"/>
</dbReference>
<evidence type="ECO:0000256" key="3">
    <source>
        <dbReference type="ARBA" id="ARBA00022723"/>
    </source>
</evidence>
<evidence type="ECO:0000256" key="4">
    <source>
        <dbReference type="ARBA" id="ARBA00022729"/>
    </source>
</evidence>
<name>A0ABY7WTD0_9LACO</name>
<sequence>MFKKRKKIIVGVLGLMMALGLAACGKSSQPADTGKVQVVASLDFYGEMAKAVGGNKVEVQSIIHSASVDPHDYEPSSADAKDYHKASLIISNGGDYDNWSTNYAKQNEDAKSIVAAKLTGWKTGGNEHLWYRPDTPKKMTNAIAAKLSELRPKDKGYFKKNAASYLTKLAPLRKLQSEAQKQLAGKTYMATEPVYDNTLLTLGAKQVNAGFARAVDDGNDPTVAQMKLWRASVKDKKVAFIINNPQNSGKMVKQAIAYAKANGVPVINATETMPDGKDYLSWQTGELQQVLDALK</sequence>
<evidence type="ECO:0000313" key="6">
    <source>
        <dbReference type="EMBL" id="WDF83006.1"/>
    </source>
</evidence>
<organism evidence="6 7">
    <name type="scientific">Lacticaseibacillus pabuli</name>
    <dbReference type="NCBI Taxonomy" id="3025672"/>
    <lineage>
        <taxon>Bacteria</taxon>
        <taxon>Bacillati</taxon>
        <taxon>Bacillota</taxon>
        <taxon>Bacilli</taxon>
        <taxon>Lactobacillales</taxon>
        <taxon>Lactobacillaceae</taxon>
        <taxon>Lacticaseibacillus</taxon>
    </lineage>
</organism>
<evidence type="ECO:0000256" key="1">
    <source>
        <dbReference type="ARBA" id="ARBA00004196"/>
    </source>
</evidence>
<dbReference type="PANTHER" id="PTHR42953">
    <property type="entry name" value="HIGH-AFFINITY ZINC UPTAKE SYSTEM PROTEIN ZNUA-RELATED"/>
    <property type="match status" value="1"/>
</dbReference>
<feature type="chain" id="PRO_5045347487" evidence="5">
    <location>
        <begin position="23"/>
        <end position="295"/>
    </location>
</feature>
<dbReference type="SUPFAM" id="SSF53807">
    <property type="entry name" value="Helical backbone' metal receptor"/>
    <property type="match status" value="1"/>
</dbReference>
<protein>
    <submittedName>
        <fullName evidence="6">Zinc ABC transporter substrate-binding protein</fullName>
    </submittedName>
</protein>
<evidence type="ECO:0000256" key="5">
    <source>
        <dbReference type="SAM" id="SignalP"/>
    </source>
</evidence>
<dbReference type="Gene3D" id="3.40.50.1980">
    <property type="entry name" value="Nitrogenase molybdenum iron protein domain"/>
    <property type="match status" value="1"/>
</dbReference>
<dbReference type="InterPro" id="IPR006127">
    <property type="entry name" value="ZnuA-like"/>
</dbReference>
<dbReference type="EMBL" id="CP117884">
    <property type="protein sequence ID" value="WDF83006.1"/>
    <property type="molecule type" value="Genomic_DNA"/>
</dbReference>
<accession>A0ABY7WTD0</accession>
<keyword evidence="4 5" id="KW-0732">Signal</keyword>
<evidence type="ECO:0000313" key="7">
    <source>
        <dbReference type="Proteomes" id="UP001220377"/>
    </source>
</evidence>
<gene>
    <name evidence="6" type="ORF">PQ472_01820</name>
</gene>
<keyword evidence="2" id="KW-0813">Transport</keyword>
<dbReference type="InterPro" id="IPR050492">
    <property type="entry name" value="Bact_metal-bind_prot9"/>
</dbReference>
<evidence type="ECO:0000256" key="2">
    <source>
        <dbReference type="ARBA" id="ARBA00022448"/>
    </source>
</evidence>
<comment type="subcellular location">
    <subcellularLocation>
        <location evidence="1">Cell envelope</location>
    </subcellularLocation>
</comment>